<dbReference type="SMART" id="SM00382">
    <property type="entry name" value="AAA"/>
    <property type="match status" value="1"/>
</dbReference>
<evidence type="ECO:0000259" key="6">
    <source>
        <dbReference type="SMART" id="SM00382"/>
    </source>
</evidence>
<feature type="transmembrane region" description="Helical" evidence="5">
    <location>
        <begin position="7"/>
        <end position="31"/>
    </location>
</feature>
<dbReference type="Gene3D" id="3.40.50.300">
    <property type="entry name" value="P-loop containing nucleotide triphosphate hydrolases"/>
    <property type="match status" value="2"/>
</dbReference>
<dbReference type="Proteomes" id="UP001319921">
    <property type="component" value="Chromosome"/>
</dbReference>
<comment type="catalytic activity">
    <reaction evidence="4">
        <text>ATP + H2O = ADP + phosphate + H(+)</text>
        <dbReference type="Rhea" id="RHEA:13065"/>
        <dbReference type="ChEBI" id="CHEBI:15377"/>
        <dbReference type="ChEBI" id="CHEBI:15378"/>
        <dbReference type="ChEBI" id="CHEBI:30616"/>
        <dbReference type="ChEBI" id="CHEBI:43474"/>
        <dbReference type="ChEBI" id="CHEBI:456216"/>
        <dbReference type="EC" id="5.6.2.4"/>
    </reaction>
</comment>
<evidence type="ECO:0000313" key="7">
    <source>
        <dbReference type="EMBL" id="BDB97615.1"/>
    </source>
</evidence>
<evidence type="ECO:0000313" key="8">
    <source>
        <dbReference type="Proteomes" id="UP001319921"/>
    </source>
</evidence>
<feature type="transmembrane region" description="Helical" evidence="5">
    <location>
        <begin position="173"/>
        <end position="189"/>
    </location>
</feature>
<dbReference type="SUPFAM" id="SSF52540">
    <property type="entry name" value="P-loop containing nucleoside triphosphate hydrolases"/>
    <property type="match status" value="1"/>
</dbReference>
<gene>
    <name evidence="7" type="ORF">SACC_06320</name>
</gene>
<evidence type="ECO:0000256" key="5">
    <source>
        <dbReference type="SAM" id="Phobius"/>
    </source>
</evidence>
<evidence type="ECO:0000256" key="3">
    <source>
        <dbReference type="ARBA" id="ARBA00048954"/>
    </source>
</evidence>
<comment type="catalytic activity">
    <reaction evidence="2">
        <text>Couples ATP hydrolysis with the unwinding of duplex DNA by translocating in the 3'-5' direction.</text>
        <dbReference type="EC" id="5.6.2.4"/>
    </reaction>
</comment>
<feature type="transmembrane region" description="Helical" evidence="5">
    <location>
        <begin position="51"/>
        <end position="73"/>
    </location>
</feature>
<comment type="catalytic activity">
    <reaction evidence="3">
        <text>ATP + H2O = ADP + phosphate + H(+)</text>
        <dbReference type="Rhea" id="RHEA:13065"/>
        <dbReference type="ChEBI" id="CHEBI:15377"/>
        <dbReference type="ChEBI" id="CHEBI:15378"/>
        <dbReference type="ChEBI" id="CHEBI:30616"/>
        <dbReference type="ChEBI" id="CHEBI:43474"/>
        <dbReference type="ChEBI" id="CHEBI:456216"/>
        <dbReference type="EC" id="5.6.2.3"/>
    </reaction>
</comment>
<organism evidence="7 8">
    <name type="scientific">Saccharolobus caldissimus</name>
    <dbReference type="NCBI Taxonomy" id="1702097"/>
    <lineage>
        <taxon>Archaea</taxon>
        <taxon>Thermoproteota</taxon>
        <taxon>Thermoprotei</taxon>
        <taxon>Sulfolobales</taxon>
        <taxon>Sulfolobaceae</taxon>
        <taxon>Saccharolobus</taxon>
    </lineage>
</organism>
<dbReference type="InterPro" id="IPR008571">
    <property type="entry name" value="HerA-like"/>
</dbReference>
<sequence>MYELRHLLANIVTLSIVILLFVSLNSLMLFSSNFINFNIYKNGVSDLLMNSFILFVIILILVAFSSILISIMFSSILISIIYYITTFAYASLMFSGSYYYIISSILVNLFTYYIFVVIILALILGLTRRTFPDEIILNLNRMSLRFNKNKIIYGVPFILISYFLFIYLKFDMILFIGSIISSILYVLISRKLEFPLILLSWFSIPYIVTNSIDFSLDNRGIELGEIEGILSPTILNRISQTRFGLKKVSSLKFYLNFDKSKNYNILIIGTSGSGKSTLAKEIISKLTGISYLVFDLHGEYDIENAIKIDMSKTSLNPLSLNGTSPRQRALEIAYMLRSIFKLGNLQTIDIFNIIMEAYAEKGIDENDERTWTLKPPTFHDVLITLEKRKKLVENSQDLSRISSIEPYIQFLTNQILNNNSINMEEIFKNNVVLDFSRVATDELKYILIETILRDFRNYLNRRGISNLWKFLIIDEAPFILSKESGLEIVERLFAEVRKFGVGIILITQITENIENIFQNSSYIFIFNVIEPKELDYLSKALGGSSQEKYMAIYEIIKSLDRARVVTIAGDNRDILLVKLNSLKISGSKYVRG</sequence>
<keyword evidence="5" id="KW-1133">Transmembrane helix</keyword>
<feature type="transmembrane region" description="Helical" evidence="5">
    <location>
        <begin position="112"/>
        <end position="131"/>
    </location>
</feature>
<dbReference type="GO" id="GO:0043139">
    <property type="term" value="F:5'-3' DNA helicase activity"/>
    <property type="evidence" value="ECO:0007669"/>
    <property type="project" value="UniProtKB-EC"/>
</dbReference>
<feature type="transmembrane region" description="Helical" evidence="5">
    <location>
        <begin position="80"/>
        <end position="100"/>
    </location>
</feature>
<evidence type="ECO:0000256" key="2">
    <source>
        <dbReference type="ARBA" id="ARBA00034617"/>
    </source>
</evidence>
<comment type="similarity">
    <text evidence="1">Belongs to the HerA family.</text>
</comment>
<feature type="domain" description="AAA+ ATPase" evidence="6">
    <location>
        <begin position="261"/>
        <end position="527"/>
    </location>
</feature>
<feature type="transmembrane region" description="Helical" evidence="5">
    <location>
        <begin position="196"/>
        <end position="216"/>
    </location>
</feature>
<keyword evidence="5" id="KW-0472">Membrane</keyword>
<dbReference type="InterPro" id="IPR003593">
    <property type="entry name" value="AAA+_ATPase"/>
</dbReference>
<name>A0AAQ4CP84_9CREN</name>
<accession>A0AAQ4CP84</accession>
<evidence type="ECO:0000256" key="4">
    <source>
        <dbReference type="ARBA" id="ARBA00048988"/>
    </source>
</evidence>
<dbReference type="Pfam" id="PF01935">
    <property type="entry name" value="DUF87"/>
    <property type="match status" value="1"/>
</dbReference>
<reference evidence="7 8" key="1">
    <citation type="journal article" date="2022" name="Microbiol. Resour. Announc.">
        <title>Complete Genome Sequence of the Hyperthermophilic and Acidophilic Archaeon Saccharolobus caldissimus Strain HS-3T.</title>
        <authorList>
            <person name="Sakai H.D."/>
            <person name="Kurosawa N."/>
        </authorList>
    </citation>
    <scope>NUCLEOTIDE SEQUENCE [LARGE SCALE GENOMIC DNA]</scope>
    <source>
        <strain evidence="7 8">JCM32116</strain>
    </source>
</reference>
<dbReference type="GO" id="GO:0043138">
    <property type="term" value="F:3'-5' DNA helicase activity"/>
    <property type="evidence" value="ECO:0007669"/>
    <property type="project" value="UniProtKB-EC"/>
</dbReference>
<dbReference type="InterPro" id="IPR027417">
    <property type="entry name" value="P-loop_NTPase"/>
</dbReference>
<dbReference type="PANTHER" id="PTHR42957">
    <property type="entry name" value="HELICASE MJ1565-RELATED"/>
    <property type="match status" value="1"/>
</dbReference>
<keyword evidence="5" id="KW-0812">Transmembrane</keyword>
<dbReference type="AlphaFoldDB" id="A0AAQ4CP84"/>
<dbReference type="EMBL" id="AP025226">
    <property type="protein sequence ID" value="BDB97615.1"/>
    <property type="molecule type" value="Genomic_DNA"/>
</dbReference>
<feature type="transmembrane region" description="Helical" evidence="5">
    <location>
        <begin position="151"/>
        <end position="167"/>
    </location>
</feature>
<dbReference type="PANTHER" id="PTHR42957:SF1">
    <property type="entry name" value="HELICASE MJ1565-RELATED"/>
    <property type="match status" value="1"/>
</dbReference>
<proteinExistence type="inferred from homology"/>
<dbReference type="InterPro" id="IPR002789">
    <property type="entry name" value="HerA_central"/>
</dbReference>
<keyword evidence="8" id="KW-1185">Reference proteome</keyword>
<dbReference type="KEGG" id="scas:SACC_06320"/>
<protein>
    <recommendedName>
        <fullName evidence="6">AAA+ ATPase domain-containing protein</fullName>
    </recommendedName>
</protein>
<evidence type="ECO:0000256" key="1">
    <source>
        <dbReference type="ARBA" id="ARBA00007816"/>
    </source>
</evidence>